<evidence type="ECO:0000256" key="3">
    <source>
        <dbReference type="SAM" id="MobiDB-lite"/>
    </source>
</evidence>
<organism evidence="6 7">
    <name type="scientific">Kalanchoe fedtschenkoi</name>
    <name type="common">Lavender scallops</name>
    <name type="synonym">South American air plant</name>
    <dbReference type="NCBI Taxonomy" id="63787"/>
    <lineage>
        <taxon>Eukaryota</taxon>
        <taxon>Viridiplantae</taxon>
        <taxon>Streptophyta</taxon>
        <taxon>Embryophyta</taxon>
        <taxon>Tracheophyta</taxon>
        <taxon>Spermatophyta</taxon>
        <taxon>Magnoliopsida</taxon>
        <taxon>eudicotyledons</taxon>
        <taxon>Gunneridae</taxon>
        <taxon>Pentapetalae</taxon>
        <taxon>Saxifragales</taxon>
        <taxon>Crassulaceae</taxon>
        <taxon>Kalanchoe</taxon>
    </lineage>
</organism>
<keyword evidence="2" id="KW-0862">Zinc</keyword>
<feature type="compositionally biased region" description="Polar residues" evidence="3">
    <location>
        <begin position="491"/>
        <end position="517"/>
    </location>
</feature>
<keyword evidence="1" id="KW-0507">mRNA processing</keyword>
<dbReference type="PROSITE" id="PS50157">
    <property type="entry name" value="ZINC_FINGER_C2H2_2"/>
    <property type="match status" value="1"/>
</dbReference>
<dbReference type="PANTHER" id="PTHR15921">
    <property type="entry name" value="PRE-MRNA CLEAVAGE COMPLEX II"/>
    <property type="match status" value="1"/>
</dbReference>
<dbReference type="PANTHER" id="PTHR15921:SF3">
    <property type="entry name" value="PRE-MRNA CLEAVAGE COMPLEX 2 PROTEIN PCF11"/>
    <property type="match status" value="1"/>
</dbReference>
<evidence type="ECO:0000259" key="4">
    <source>
        <dbReference type="PROSITE" id="PS50157"/>
    </source>
</evidence>
<dbReference type="SUPFAM" id="SSF48464">
    <property type="entry name" value="ENTH/VHS domain"/>
    <property type="match status" value="1"/>
</dbReference>
<sequence length="984" mass="107966">MEMDSSRRSFDRSRELGMKKARLGDEANHRDPRILNSGVRGGVRPPSADVLPSRYGQIDREAEADASSGGAYHPTHQLFSELVTEYRKGLAELTVNSKPIITNLTIIAGENVHAAKAIAETICNHIIEVPSEQKLPSLYLLDSIVKNIGRDYIKYFSIKLPEVFCKAYKQVGPSIHVGMRHLFRTWERVFPLQPLQVIERELGISLALNSSSSVSARSKPEPQSQYPQKSIHVNPKYLEARQNLQPLSRAKGSTTDISTNVMKPTMNVARLGTQRTEPLRESMYEKDTEDLYGDYDFSLKKIGIGEQDKHWYTGTSTADTVMGQRNGYDGKHKLTNYSTPQSHTSRSNGGTSRSWKNSEEEEYLWDDIHSAPRDTRNDNMVFDDSEDVTSLGASLELINEMSYPVATTIHSTQAAEYARVLDVTSAGASSSVGRKTLQSQMIRPSATGAVAKSLTNINATIGQKRPAPPSRQPALHQRSPSPSFSAGHDNSAPSNLADSDFPISQSAQRAGAKSSQIPELDNLRSRAQLKKESSSILPQSSKKPHIDSQKSKLIPSSVQPSLQRGQQHSLSQHSKSGGRLSGPSNQNLKQPVPKAPTFGTADADVVQQSSSSDLLTAVLNSGVLPKRGSNPKPEVDYKEMLDYVHSDVHPPVPGVVTHRQVGSKSPKMSPASVSTSSQDIKSASSVSKMIGAPSQAITGKALSKKAGNENKIAANPFSNLLSTLMEKGLITSSNNEPSTSLMSDEFQDAIPGVISLSLPSMKVSASSSHSSLIGGNNASASEHAAHNSIDNLFNASEIKNLIGFEFKPNLIRQLHEPVIEDLNDGLPYICNVCGLRLKIQERLDRHMEWHSAKEFDNEYGASRRWFSDLDDWVARKLLTAAEPFDSAEEIEEVAIEDERCLVPADESQCICILCGELFEDYYSQEEDKWMFRGAMHVKIPGQGHENITSDNGPARDLIVHTECFTESSAHELGLVATVKAEEYL</sequence>
<reference evidence="6" key="1">
    <citation type="submission" date="2021-01" db="UniProtKB">
        <authorList>
            <consortium name="EnsemblPlants"/>
        </authorList>
    </citation>
    <scope>IDENTIFICATION</scope>
</reference>
<dbReference type="Gene3D" id="1.25.40.90">
    <property type="match status" value="1"/>
</dbReference>
<dbReference type="InterPro" id="IPR008942">
    <property type="entry name" value="ENTH_VHS"/>
</dbReference>
<dbReference type="GO" id="GO:0031124">
    <property type="term" value="P:mRNA 3'-end processing"/>
    <property type="evidence" value="ECO:0007669"/>
    <property type="project" value="InterPro"/>
</dbReference>
<feature type="region of interest" description="Disordered" evidence="3">
    <location>
        <begin position="1"/>
        <end position="50"/>
    </location>
</feature>
<dbReference type="EnsemblPlants" id="Kaladp0059s0102.1.v1.1">
    <property type="protein sequence ID" value="Kaladp0059s0102.1.v1.1"/>
    <property type="gene ID" value="Kaladp0059s0102.v1.1"/>
</dbReference>
<evidence type="ECO:0000259" key="5">
    <source>
        <dbReference type="PROSITE" id="PS51391"/>
    </source>
</evidence>
<dbReference type="Gramene" id="Kaladp0059s0102.1.v1.1">
    <property type="protein sequence ID" value="Kaladp0059s0102.1.v1.1"/>
    <property type="gene ID" value="Kaladp0059s0102.v1.1"/>
</dbReference>
<keyword evidence="2" id="KW-0863">Zinc-finger</keyword>
<proteinExistence type="predicted"/>
<dbReference type="GO" id="GO:0003729">
    <property type="term" value="F:mRNA binding"/>
    <property type="evidence" value="ECO:0007669"/>
    <property type="project" value="InterPro"/>
</dbReference>
<dbReference type="PROSITE" id="PS51391">
    <property type="entry name" value="CID"/>
    <property type="match status" value="1"/>
</dbReference>
<feature type="region of interest" description="Disordered" evidence="3">
    <location>
        <begin position="323"/>
        <end position="358"/>
    </location>
</feature>
<keyword evidence="2" id="KW-0479">Metal-binding</keyword>
<dbReference type="GO" id="GO:0000993">
    <property type="term" value="F:RNA polymerase II complex binding"/>
    <property type="evidence" value="ECO:0007669"/>
    <property type="project" value="InterPro"/>
</dbReference>
<dbReference type="OMA" id="NGFNIKH"/>
<dbReference type="GO" id="GO:0005849">
    <property type="term" value="C:mRNA cleavage factor complex"/>
    <property type="evidence" value="ECO:0007669"/>
    <property type="project" value="TreeGrafter"/>
</dbReference>
<dbReference type="GO" id="GO:0008270">
    <property type="term" value="F:zinc ion binding"/>
    <property type="evidence" value="ECO:0007669"/>
    <property type="project" value="UniProtKB-KW"/>
</dbReference>
<feature type="region of interest" description="Disordered" evidence="3">
    <location>
        <begin position="461"/>
        <end position="599"/>
    </location>
</feature>
<dbReference type="GO" id="GO:0005737">
    <property type="term" value="C:cytoplasm"/>
    <property type="evidence" value="ECO:0007669"/>
    <property type="project" value="TreeGrafter"/>
</dbReference>
<dbReference type="GO" id="GO:0006369">
    <property type="term" value="P:termination of RNA polymerase II transcription"/>
    <property type="evidence" value="ECO:0007669"/>
    <property type="project" value="InterPro"/>
</dbReference>
<dbReference type="InterPro" id="IPR013087">
    <property type="entry name" value="Znf_C2H2_type"/>
</dbReference>
<dbReference type="InterPro" id="IPR006569">
    <property type="entry name" value="CID_dom"/>
</dbReference>
<feature type="domain" description="C2H2-type" evidence="4">
    <location>
        <begin position="828"/>
        <end position="855"/>
    </location>
</feature>
<dbReference type="PROSITE" id="PS00028">
    <property type="entry name" value="ZINC_FINGER_C2H2_1"/>
    <property type="match status" value="1"/>
</dbReference>
<evidence type="ECO:0000256" key="2">
    <source>
        <dbReference type="PROSITE-ProRule" id="PRU00042"/>
    </source>
</evidence>
<feature type="compositionally biased region" description="Basic and acidic residues" evidence="3">
    <location>
        <begin position="1"/>
        <end position="33"/>
    </location>
</feature>
<dbReference type="AlphaFoldDB" id="A0A7N0ZZJ6"/>
<feature type="compositionally biased region" description="Polar residues" evidence="3">
    <location>
        <begin position="335"/>
        <end position="355"/>
    </location>
</feature>
<dbReference type="Pfam" id="PF04818">
    <property type="entry name" value="CID"/>
    <property type="match status" value="1"/>
</dbReference>
<feature type="compositionally biased region" description="Polar residues" evidence="3">
    <location>
        <begin position="554"/>
        <end position="575"/>
    </location>
</feature>
<protein>
    <submittedName>
        <fullName evidence="6">Uncharacterized protein</fullName>
    </submittedName>
</protein>
<accession>A0A7N0ZZJ6</accession>
<dbReference type="InterPro" id="IPR047415">
    <property type="entry name" value="Pcf11_CID"/>
</dbReference>
<dbReference type="EnsemblPlants" id="Kaladp0059s0102.3.v1.1">
    <property type="protein sequence ID" value="Kaladp0059s0102.3.v1.1"/>
    <property type="gene ID" value="Kaladp0059s0102.v1.1"/>
</dbReference>
<name>A0A7N0ZZJ6_KALFE</name>
<dbReference type="InterPro" id="IPR057242">
    <property type="entry name" value="PCFS4-like"/>
</dbReference>
<dbReference type="FunFam" id="1.25.40.90:FF:000023">
    <property type="entry name" value="polyadenylation and cleavage factor homolog 4"/>
    <property type="match status" value="1"/>
</dbReference>
<feature type="region of interest" description="Disordered" evidence="3">
    <location>
        <begin position="658"/>
        <end position="677"/>
    </location>
</feature>
<dbReference type="InterPro" id="IPR045154">
    <property type="entry name" value="PCF11-like"/>
</dbReference>
<evidence type="ECO:0000256" key="1">
    <source>
        <dbReference type="ARBA" id="ARBA00022664"/>
    </source>
</evidence>
<keyword evidence="7" id="KW-1185">Reference proteome</keyword>
<dbReference type="Proteomes" id="UP000594263">
    <property type="component" value="Unplaced"/>
</dbReference>
<feature type="compositionally biased region" description="Basic and acidic residues" evidence="3">
    <location>
        <begin position="521"/>
        <end position="533"/>
    </location>
</feature>
<feature type="domain" description="CID" evidence="5">
    <location>
        <begin position="78"/>
        <end position="206"/>
    </location>
</feature>
<evidence type="ECO:0000313" key="6">
    <source>
        <dbReference type="EnsemblPlants" id="Kaladp0059s0102.3.v1.1"/>
    </source>
</evidence>
<dbReference type="SMART" id="SM00582">
    <property type="entry name" value="RPR"/>
    <property type="match status" value="1"/>
</dbReference>
<dbReference type="Gramene" id="Kaladp0059s0102.3.v1.1">
    <property type="protein sequence ID" value="Kaladp0059s0102.3.v1.1"/>
    <property type="gene ID" value="Kaladp0059s0102.v1.1"/>
</dbReference>
<dbReference type="CDD" id="cd16982">
    <property type="entry name" value="CID_Pcf11"/>
    <property type="match status" value="1"/>
</dbReference>
<evidence type="ECO:0000313" key="7">
    <source>
        <dbReference type="Proteomes" id="UP000594263"/>
    </source>
</evidence>
<dbReference type="Pfam" id="PF23228">
    <property type="entry name" value="zf_PCFS4"/>
    <property type="match status" value="1"/>
</dbReference>